<dbReference type="GO" id="GO:0016592">
    <property type="term" value="C:mediator complex"/>
    <property type="evidence" value="ECO:0007669"/>
    <property type="project" value="InterPro"/>
</dbReference>
<dbReference type="Pfam" id="PF10018">
    <property type="entry name" value="Med4"/>
    <property type="match status" value="1"/>
</dbReference>
<feature type="region of interest" description="Disordered" evidence="9">
    <location>
        <begin position="48"/>
        <end position="68"/>
    </location>
</feature>
<evidence type="ECO:0000256" key="4">
    <source>
        <dbReference type="ARBA" id="ARBA00023015"/>
    </source>
</evidence>
<dbReference type="EMBL" id="JAANBB010000198">
    <property type="protein sequence ID" value="KAF7546830.1"/>
    <property type="molecule type" value="Genomic_DNA"/>
</dbReference>
<accession>A0A9P5LDG5</accession>
<comment type="subcellular location">
    <subcellularLocation>
        <location evidence="1 8">Nucleus</location>
    </subcellularLocation>
</comment>
<organism evidence="10 11">
    <name type="scientific">Cylindrodendrum hubeiense</name>
    <dbReference type="NCBI Taxonomy" id="595255"/>
    <lineage>
        <taxon>Eukaryota</taxon>
        <taxon>Fungi</taxon>
        <taxon>Dikarya</taxon>
        <taxon>Ascomycota</taxon>
        <taxon>Pezizomycotina</taxon>
        <taxon>Sordariomycetes</taxon>
        <taxon>Hypocreomycetidae</taxon>
        <taxon>Hypocreales</taxon>
        <taxon>Nectriaceae</taxon>
        <taxon>Cylindrodendrum</taxon>
    </lineage>
</organism>
<gene>
    <name evidence="8" type="primary">MED4</name>
    <name evidence="10" type="ORF">G7Z17_g8164</name>
</gene>
<feature type="region of interest" description="Disordered" evidence="9">
    <location>
        <begin position="140"/>
        <end position="196"/>
    </location>
</feature>
<evidence type="ECO:0000256" key="2">
    <source>
        <dbReference type="ARBA" id="ARBA00009626"/>
    </source>
</evidence>
<feature type="compositionally biased region" description="Polar residues" evidence="9">
    <location>
        <begin position="153"/>
        <end position="168"/>
    </location>
</feature>
<keyword evidence="11" id="KW-1185">Reference proteome</keyword>
<evidence type="ECO:0000256" key="5">
    <source>
        <dbReference type="ARBA" id="ARBA00023163"/>
    </source>
</evidence>
<dbReference type="Proteomes" id="UP000722485">
    <property type="component" value="Unassembled WGS sequence"/>
</dbReference>
<dbReference type="AlphaFoldDB" id="A0A9P5LDG5"/>
<feature type="compositionally biased region" description="Polar residues" evidence="9">
    <location>
        <begin position="331"/>
        <end position="340"/>
    </location>
</feature>
<dbReference type="OrthoDB" id="1929813at2759"/>
<evidence type="ECO:0000256" key="7">
    <source>
        <dbReference type="ARBA" id="ARBA00031257"/>
    </source>
</evidence>
<name>A0A9P5LDG5_9HYPO</name>
<feature type="compositionally biased region" description="Polar residues" evidence="9">
    <location>
        <begin position="57"/>
        <end position="68"/>
    </location>
</feature>
<evidence type="ECO:0000256" key="1">
    <source>
        <dbReference type="ARBA" id="ARBA00004123"/>
    </source>
</evidence>
<comment type="subunit">
    <text evidence="8">Component of the Mediator complex.</text>
</comment>
<feature type="region of interest" description="Disordered" evidence="9">
    <location>
        <begin position="242"/>
        <end position="351"/>
    </location>
</feature>
<dbReference type="InterPro" id="IPR019258">
    <property type="entry name" value="Mediator_Med4"/>
</dbReference>
<protein>
    <recommendedName>
        <fullName evidence="3 8">Mediator of RNA polymerase II transcription subunit 4</fullName>
    </recommendedName>
    <alternativeName>
        <fullName evidence="7 8">Mediator complex subunit 4</fullName>
    </alternativeName>
</protein>
<comment type="similarity">
    <text evidence="2 8">Belongs to the Mediator complex subunit 4 family.</text>
</comment>
<evidence type="ECO:0000256" key="9">
    <source>
        <dbReference type="SAM" id="MobiDB-lite"/>
    </source>
</evidence>
<feature type="compositionally biased region" description="Acidic residues" evidence="9">
    <location>
        <begin position="342"/>
        <end position="351"/>
    </location>
</feature>
<proteinExistence type="inferred from homology"/>
<evidence type="ECO:0000313" key="11">
    <source>
        <dbReference type="Proteomes" id="UP000722485"/>
    </source>
</evidence>
<feature type="compositionally biased region" description="Low complexity" evidence="9">
    <location>
        <begin position="173"/>
        <end position="182"/>
    </location>
</feature>
<feature type="compositionally biased region" description="Basic and acidic residues" evidence="9">
    <location>
        <begin position="250"/>
        <end position="309"/>
    </location>
</feature>
<keyword evidence="4 8" id="KW-0805">Transcription regulation</keyword>
<keyword evidence="6 8" id="KW-0539">Nucleus</keyword>
<dbReference type="GO" id="GO:0006357">
    <property type="term" value="P:regulation of transcription by RNA polymerase II"/>
    <property type="evidence" value="ECO:0007669"/>
    <property type="project" value="InterPro"/>
</dbReference>
<comment type="caution">
    <text evidence="10">The sequence shown here is derived from an EMBL/GenBank/DDBJ whole genome shotgun (WGS) entry which is preliminary data.</text>
</comment>
<feature type="compositionally biased region" description="Polar residues" evidence="9">
    <location>
        <begin position="185"/>
        <end position="196"/>
    </location>
</feature>
<evidence type="ECO:0000256" key="8">
    <source>
        <dbReference type="RuleBase" id="RU364141"/>
    </source>
</evidence>
<comment type="function">
    <text evidence="8">Component of the Mediator complex, a coactivator involved in the regulated transcription of nearly all RNA polymerase II-dependent genes. Mediator functions as a bridge to convey information from gene-specific regulatory proteins to the basal RNA polymerase II transcription machinery. Mediator is recruited to promoters by direct interactions with regulatory proteins and serves as a scaffold for the assembly of a functional preinitiation complex with RNA polymerase II and the general transcription factors.</text>
</comment>
<sequence>MDTHIDGRFERLEKALTSLIDSVTKYHPSTAFGRELEIADDELCRGLEEGKRDVGPSPSSSMLTKSQVQTHQNNYLRIQNLRESSTVLDAQIRDTLSSLATTRKDIVTTQTTTFPVGPSYPIGYEELLRYARRISKTTMPPAGTINALPPSPDTQTPLPDSQAPSVMTPSAPPSSQVQSPAVMNGTPQMISEPPTQQTTMSANTVLPEIMSQYLNPLSGQLFFPWPLEDNIRAGSLAANQVLSEQGIDPKGYDPVEEEERKRREEEERKEKEEKERLELEERERKMREERERLRVERERQREKDQESWRRASIAGGASAQPGASRPPPGPSTTKQFQFTNLDDLDDDDDED</sequence>
<evidence type="ECO:0000256" key="3">
    <source>
        <dbReference type="ARBA" id="ARBA00020629"/>
    </source>
</evidence>
<keyword evidence="8" id="KW-0010">Activator</keyword>
<evidence type="ECO:0000313" key="10">
    <source>
        <dbReference type="EMBL" id="KAF7546830.1"/>
    </source>
</evidence>
<evidence type="ECO:0000256" key="6">
    <source>
        <dbReference type="ARBA" id="ARBA00023242"/>
    </source>
</evidence>
<dbReference type="GO" id="GO:0003712">
    <property type="term" value="F:transcription coregulator activity"/>
    <property type="evidence" value="ECO:0007669"/>
    <property type="project" value="InterPro"/>
</dbReference>
<keyword evidence="5 8" id="KW-0804">Transcription</keyword>
<reference evidence="10" key="1">
    <citation type="submission" date="2020-03" db="EMBL/GenBank/DDBJ databases">
        <title>Draft Genome Sequence of Cylindrodendrum hubeiense.</title>
        <authorList>
            <person name="Buettner E."/>
            <person name="Kellner H."/>
        </authorList>
    </citation>
    <scope>NUCLEOTIDE SEQUENCE</scope>
    <source>
        <strain evidence="10">IHI 201604</strain>
    </source>
</reference>